<evidence type="ECO:0000256" key="4">
    <source>
        <dbReference type="ARBA" id="ARBA00022692"/>
    </source>
</evidence>
<name>G7V7L7_THELD</name>
<comment type="similarity">
    <text evidence="9">Belongs to the SecE/SEC61-gamma family.</text>
</comment>
<keyword evidence="11" id="KW-1185">Reference proteome</keyword>
<dbReference type="STRING" id="580340.Tlie_0444"/>
<dbReference type="InterPro" id="IPR038379">
    <property type="entry name" value="SecE_sf"/>
</dbReference>
<sequence length="60" mass="6841">MKKVMDFIREAKAELKKVTWPSRKQVWYSTLVVISLTLLVSAYLGVADVILTAVFSKVIR</sequence>
<evidence type="ECO:0000313" key="10">
    <source>
        <dbReference type="EMBL" id="AER66179.1"/>
    </source>
</evidence>
<comment type="subcellular location">
    <subcellularLocation>
        <location evidence="9">Cell inner membrane</location>
        <topology evidence="9">Single-pass membrane protein</topology>
    </subcellularLocation>
    <subcellularLocation>
        <location evidence="1">Membrane</location>
    </subcellularLocation>
</comment>
<feature type="transmembrane region" description="Helical" evidence="9">
    <location>
        <begin position="26"/>
        <end position="55"/>
    </location>
</feature>
<reference evidence="10 11" key="2">
    <citation type="journal article" date="2012" name="Stand. Genomic Sci.">
        <title>Genome sequence of the moderately thermophilic, amino-acid-degrading and sulfur-reducing bacterium Thermovirga lienii type strain (Cas60314(T)).</title>
        <authorList>
            <person name="Goker M."/>
            <person name="Saunders E."/>
            <person name="Lapidus A."/>
            <person name="Nolan M."/>
            <person name="Lucas S."/>
            <person name="Hammon N."/>
            <person name="Deshpande S."/>
            <person name="Cheng J.F."/>
            <person name="Han C."/>
            <person name="Tapia R."/>
            <person name="Goodwin L.A."/>
            <person name="Pitluck S."/>
            <person name="Liolios K."/>
            <person name="Mavromatis K."/>
            <person name="Pagani I."/>
            <person name="Ivanova N."/>
            <person name="Mikhailova N."/>
            <person name="Pati A."/>
            <person name="Chen A."/>
            <person name="Palaniappan K."/>
            <person name="Land M."/>
            <person name="Chang Y.J."/>
            <person name="Jeffries C.D."/>
            <person name="Brambilla E.M."/>
            <person name="Rohde M."/>
            <person name="Spring S."/>
            <person name="Detter J.C."/>
            <person name="Woyke T."/>
            <person name="Bristow J."/>
            <person name="Eisen J.A."/>
            <person name="Markowitz V."/>
            <person name="Hugenholtz P."/>
            <person name="Kyrpides N.C."/>
            <person name="Klenk H.P."/>
        </authorList>
    </citation>
    <scope>NUCLEOTIDE SEQUENCE [LARGE SCALE GENOMIC DNA]</scope>
    <source>
        <strain evidence="11">ATCC BAA-1197 / DSM 17291 / Cas60314</strain>
    </source>
</reference>
<dbReference type="KEGG" id="tli:Tlie_0444"/>
<dbReference type="PROSITE" id="PS01067">
    <property type="entry name" value="SECE_SEC61G"/>
    <property type="match status" value="1"/>
</dbReference>
<protein>
    <recommendedName>
        <fullName evidence="9">Protein translocase subunit SecE</fullName>
    </recommendedName>
</protein>
<evidence type="ECO:0000256" key="6">
    <source>
        <dbReference type="ARBA" id="ARBA00022989"/>
    </source>
</evidence>
<proteinExistence type="inferred from homology"/>
<dbReference type="HAMAP" id="MF_00422">
    <property type="entry name" value="SecE"/>
    <property type="match status" value="1"/>
</dbReference>
<keyword evidence="8 9" id="KW-0472">Membrane</keyword>
<keyword evidence="4 9" id="KW-0812">Transmembrane</keyword>
<evidence type="ECO:0000256" key="7">
    <source>
        <dbReference type="ARBA" id="ARBA00023010"/>
    </source>
</evidence>
<evidence type="ECO:0000256" key="8">
    <source>
        <dbReference type="ARBA" id="ARBA00023136"/>
    </source>
</evidence>
<dbReference type="EMBL" id="CP003096">
    <property type="protein sequence ID" value="AER66179.1"/>
    <property type="molecule type" value="Genomic_DNA"/>
</dbReference>
<dbReference type="GO" id="GO:0043952">
    <property type="term" value="P:protein transport by the Sec complex"/>
    <property type="evidence" value="ECO:0007669"/>
    <property type="project" value="UniProtKB-UniRule"/>
</dbReference>
<dbReference type="eggNOG" id="COG0690">
    <property type="taxonomic scope" value="Bacteria"/>
</dbReference>
<evidence type="ECO:0000256" key="2">
    <source>
        <dbReference type="ARBA" id="ARBA00022448"/>
    </source>
</evidence>
<dbReference type="InterPro" id="IPR001901">
    <property type="entry name" value="Translocase_SecE/Sec61-g"/>
</dbReference>
<evidence type="ECO:0000313" key="11">
    <source>
        <dbReference type="Proteomes" id="UP000005868"/>
    </source>
</evidence>
<dbReference type="NCBIfam" id="TIGR00964">
    <property type="entry name" value="secE_bact"/>
    <property type="match status" value="1"/>
</dbReference>
<dbReference type="GO" id="GO:0006605">
    <property type="term" value="P:protein targeting"/>
    <property type="evidence" value="ECO:0007669"/>
    <property type="project" value="UniProtKB-UniRule"/>
</dbReference>
<accession>G7V7L7</accession>
<dbReference type="Gene3D" id="1.20.5.1030">
    <property type="entry name" value="Preprotein translocase secy subunit"/>
    <property type="match status" value="1"/>
</dbReference>
<reference evidence="11" key="1">
    <citation type="submission" date="2011-10" db="EMBL/GenBank/DDBJ databases">
        <title>The complete genome of chromosome of Thermovirga lienii DSM 17291.</title>
        <authorList>
            <consortium name="US DOE Joint Genome Institute (JGI-PGF)"/>
            <person name="Lucas S."/>
            <person name="Copeland A."/>
            <person name="Lapidus A."/>
            <person name="Glavina del Rio T."/>
            <person name="Dalin E."/>
            <person name="Tice H."/>
            <person name="Bruce D."/>
            <person name="Goodwin L."/>
            <person name="Pitluck S."/>
            <person name="Peters L."/>
            <person name="Mikhailova N."/>
            <person name="Saunders E."/>
            <person name="Kyrpides N."/>
            <person name="Mavromatis K."/>
            <person name="Ivanova N."/>
            <person name="Last F.I."/>
            <person name="Brettin T."/>
            <person name="Detter J.C."/>
            <person name="Han C."/>
            <person name="Larimer F."/>
            <person name="Land M."/>
            <person name="Hauser L."/>
            <person name="Markowitz V."/>
            <person name="Cheng J.-F."/>
            <person name="Hugenholtz P."/>
            <person name="Woyke T."/>
            <person name="Wu D."/>
            <person name="Spring S."/>
            <person name="Schroeder M."/>
            <person name="Brambilla E.-M."/>
            <person name="Klenk H.-P."/>
            <person name="Eisen J.A."/>
        </authorList>
    </citation>
    <scope>NUCLEOTIDE SEQUENCE [LARGE SCALE GENOMIC DNA]</scope>
    <source>
        <strain evidence="11">ATCC BAA-1197 / DSM 17291 / Cas60314</strain>
    </source>
</reference>
<dbReference type="GO" id="GO:0005886">
    <property type="term" value="C:plasma membrane"/>
    <property type="evidence" value="ECO:0007669"/>
    <property type="project" value="UniProtKB-SubCell"/>
</dbReference>
<dbReference type="Proteomes" id="UP000005868">
    <property type="component" value="Chromosome"/>
</dbReference>
<keyword evidence="9" id="KW-0997">Cell inner membrane</keyword>
<keyword evidence="3 9" id="KW-1003">Cell membrane</keyword>
<organism evidence="10 11">
    <name type="scientific">Thermovirga lienii (strain ATCC BAA-1197 / DSM 17291 / Cas60314)</name>
    <dbReference type="NCBI Taxonomy" id="580340"/>
    <lineage>
        <taxon>Bacteria</taxon>
        <taxon>Thermotogati</taxon>
        <taxon>Synergistota</taxon>
        <taxon>Synergistia</taxon>
        <taxon>Synergistales</taxon>
        <taxon>Thermovirgaceae</taxon>
        <taxon>Thermovirga</taxon>
    </lineage>
</organism>
<keyword evidence="5 9" id="KW-0653">Protein transport</keyword>
<dbReference type="HOGENOM" id="CLU_113663_8_0_0"/>
<keyword evidence="2 9" id="KW-0813">Transport</keyword>
<evidence type="ECO:0000256" key="3">
    <source>
        <dbReference type="ARBA" id="ARBA00022475"/>
    </source>
</evidence>
<dbReference type="PANTHER" id="PTHR33910">
    <property type="entry name" value="PROTEIN TRANSLOCASE SUBUNIT SECE"/>
    <property type="match status" value="1"/>
</dbReference>
<comment type="subunit">
    <text evidence="9">Component of the Sec protein translocase complex. Heterotrimer consisting of SecY, SecE and SecG subunits. The heterotrimers can form oligomers, although 1 heterotrimer is thought to be able to translocate proteins. Interacts with the ribosome. Interacts with SecDF, and other proteins may be involved. Interacts with SecA.</text>
</comment>
<dbReference type="PANTHER" id="PTHR33910:SF1">
    <property type="entry name" value="PROTEIN TRANSLOCASE SUBUNIT SECE"/>
    <property type="match status" value="1"/>
</dbReference>
<gene>
    <name evidence="9" type="primary">secE</name>
    <name evidence="10" type="ordered locus">Tlie_0444</name>
</gene>
<dbReference type="GO" id="GO:0008320">
    <property type="term" value="F:protein transmembrane transporter activity"/>
    <property type="evidence" value="ECO:0007669"/>
    <property type="project" value="UniProtKB-UniRule"/>
</dbReference>
<dbReference type="AlphaFoldDB" id="G7V7L7"/>
<dbReference type="InterPro" id="IPR005807">
    <property type="entry name" value="SecE_bac"/>
</dbReference>
<evidence type="ECO:0000256" key="5">
    <source>
        <dbReference type="ARBA" id="ARBA00022927"/>
    </source>
</evidence>
<dbReference type="GO" id="GO:0065002">
    <property type="term" value="P:intracellular protein transmembrane transport"/>
    <property type="evidence" value="ECO:0007669"/>
    <property type="project" value="UniProtKB-UniRule"/>
</dbReference>
<keyword evidence="6 9" id="KW-1133">Transmembrane helix</keyword>
<dbReference type="GO" id="GO:0009306">
    <property type="term" value="P:protein secretion"/>
    <property type="evidence" value="ECO:0007669"/>
    <property type="project" value="UniProtKB-UniRule"/>
</dbReference>
<comment type="function">
    <text evidence="9">Essential subunit of the Sec protein translocation channel SecYEG. Clamps together the 2 halves of SecY. May contact the channel plug during translocation.</text>
</comment>
<evidence type="ECO:0000256" key="9">
    <source>
        <dbReference type="HAMAP-Rule" id="MF_00422"/>
    </source>
</evidence>
<keyword evidence="7 9" id="KW-0811">Translocation</keyword>
<dbReference type="Pfam" id="PF00584">
    <property type="entry name" value="SecE"/>
    <property type="match status" value="1"/>
</dbReference>
<evidence type="ECO:0000256" key="1">
    <source>
        <dbReference type="ARBA" id="ARBA00004370"/>
    </source>
</evidence>